<evidence type="ECO:0000313" key="27">
    <source>
        <dbReference type="Proteomes" id="UP000077115"/>
    </source>
</evidence>
<name>A0A177WTW3_BATDL</name>
<dbReference type="SUPFAM" id="SSF51735">
    <property type="entry name" value="NAD(P)-binding Rossmann-fold domains"/>
    <property type="match status" value="1"/>
</dbReference>
<feature type="binding site" evidence="19">
    <location>
        <position position="244"/>
    </location>
    <ligand>
        <name>7-phospho-2-dehydro-3-deoxy-D-arabino-heptonate</name>
        <dbReference type="ChEBI" id="CHEBI:58394"/>
    </ligand>
</feature>
<dbReference type="CDD" id="cd00502">
    <property type="entry name" value="DHQase_I"/>
    <property type="match status" value="1"/>
</dbReference>
<dbReference type="Gene3D" id="3.40.50.1970">
    <property type="match status" value="1"/>
</dbReference>
<evidence type="ECO:0000259" key="22">
    <source>
        <dbReference type="Pfam" id="PF01761"/>
    </source>
</evidence>
<dbReference type="EC" id="4.2.1.10" evidence="19"/>
<dbReference type="PROSITE" id="PS01128">
    <property type="entry name" value="SHIKIMATE_KINASE"/>
    <property type="match status" value="1"/>
</dbReference>
<feature type="binding site" evidence="19">
    <location>
        <position position="281"/>
    </location>
    <ligand>
        <name>Zn(2+)</name>
        <dbReference type="ChEBI" id="CHEBI:29105"/>
        <note>catalytic</note>
    </ligand>
</feature>
<accession>A0A177WTW3</accession>
<feature type="binding site" evidence="19">
    <location>
        <position position="159"/>
    </location>
    <ligand>
        <name>NAD(+)</name>
        <dbReference type="ChEBI" id="CHEBI:57540"/>
    </ligand>
</feature>
<dbReference type="PIRSF" id="PIRSF000514">
    <property type="entry name" value="Pentafunct_AroM"/>
    <property type="match status" value="1"/>
</dbReference>
<dbReference type="InterPro" id="IPR027417">
    <property type="entry name" value="P-loop_NTPase"/>
</dbReference>
<dbReference type="SUPFAM" id="SSF55205">
    <property type="entry name" value="EPT/RTPC-like"/>
    <property type="match status" value="1"/>
</dbReference>
<feature type="binding site" evidence="19">
    <location>
        <position position="144"/>
    </location>
    <ligand>
        <name>7-phospho-2-dehydro-3-deoxy-D-arabino-heptonate</name>
        <dbReference type="ChEBI" id="CHEBI:58394"/>
    </ligand>
</feature>
<dbReference type="InterPro" id="IPR001381">
    <property type="entry name" value="DHquinase_I"/>
</dbReference>
<protein>
    <recommendedName>
        <fullName evidence="19">Pentafunctional AROM polypeptide</fullName>
    </recommendedName>
    <domain>
        <recommendedName>
            <fullName evidence="19">3-dehydroquinate synthase</fullName>
            <shortName evidence="19">DHQS</shortName>
            <ecNumber evidence="19">4.2.3.4</ecNumber>
        </recommendedName>
    </domain>
    <domain>
        <recommendedName>
            <fullName evidence="19">3-phosphoshikimate 1-carboxyvinyltransferase</fullName>
            <ecNumber evidence="19">2.5.1.19</ecNumber>
        </recommendedName>
        <alternativeName>
            <fullName evidence="19">5-enolpyruvylshikimate-3-phosphate synthase</fullName>
            <shortName evidence="19">EPSP synthase</shortName>
            <shortName evidence="19">EPSPS</shortName>
        </alternativeName>
    </domain>
    <domain>
        <recommendedName>
            <fullName evidence="19">Shikimate kinase</fullName>
            <shortName evidence="19">SK</shortName>
            <ecNumber evidence="19">2.7.1.71</ecNumber>
        </recommendedName>
    </domain>
    <domain>
        <recommendedName>
            <fullName evidence="19">3-dehydroquinate dehydratase</fullName>
            <shortName evidence="19">3-dehydroquinase</shortName>
            <ecNumber evidence="19">4.2.1.10</ecNumber>
        </recommendedName>
    </domain>
    <domain>
        <recommendedName>
            <fullName evidence="19">Shikimate dehydrogenase</fullName>
            <ecNumber evidence="19">1.1.1.25</ecNumber>
        </recommendedName>
    </domain>
</protein>
<feature type="binding site" evidence="19">
    <location>
        <begin position="192"/>
        <end position="195"/>
    </location>
    <ligand>
        <name>7-phospho-2-dehydro-3-deoxy-D-arabino-heptonate</name>
        <dbReference type="ChEBI" id="CHEBI:58394"/>
    </ligand>
</feature>
<feature type="domain" description="3-dehydroquinate synthase C-terminal" evidence="25">
    <location>
        <begin position="189"/>
        <end position="352"/>
    </location>
</feature>
<feature type="binding site" evidence="19">
    <location>
        <begin position="177"/>
        <end position="180"/>
    </location>
    <ligand>
        <name>NAD(+)</name>
        <dbReference type="ChEBI" id="CHEBI:57540"/>
    </ligand>
</feature>
<keyword evidence="10 19" id="KW-0862">Zinc</keyword>
<feature type="binding site" evidence="19">
    <location>
        <begin position="112"/>
        <end position="114"/>
    </location>
    <ligand>
        <name>NAD(+)</name>
        <dbReference type="ChEBI" id="CHEBI:57540"/>
    </ligand>
</feature>
<dbReference type="Proteomes" id="UP000077115">
    <property type="component" value="Unassembled WGS sequence"/>
</dbReference>
<dbReference type="InterPro" id="IPR030960">
    <property type="entry name" value="DHQS/DOIS_N"/>
</dbReference>
<feature type="binding site" evidence="19">
    <location>
        <position position="128"/>
    </location>
    <ligand>
        <name>7-phospho-2-dehydro-3-deoxy-D-arabino-heptonate</name>
        <dbReference type="ChEBI" id="CHEBI:58394"/>
    </ligand>
</feature>
<evidence type="ECO:0000256" key="20">
    <source>
        <dbReference type="PIRNR" id="PIRNR000514"/>
    </source>
</evidence>
<reference evidence="26 27" key="2">
    <citation type="submission" date="2016-05" db="EMBL/GenBank/DDBJ databases">
        <title>Lineage-specific infection strategies underlie the spectrum of fungal disease in amphibians.</title>
        <authorList>
            <person name="Cuomo C.A."/>
            <person name="Farrer R.A."/>
            <person name="James T."/>
            <person name="Longcore J."/>
            <person name="Birren B."/>
        </authorList>
    </citation>
    <scope>NUCLEOTIDE SEQUENCE [LARGE SCALE GENOMIC DNA]</scope>
    <source>
        <strain evidence="26 27">JEL423</strain>
    </source>
</reference>
<comment type="similarity">
    <text evidence="19 20">In the 2nd section; belongs to the EPSP synthase family.</text>
</comment>
<keyword evidence="8 19" id="KW-0547">Nucleotide-binding</keyword>
<dbReference type="CDD" id="cd00464">
    <property type="entry name" value="SK"/>
    <property type="match status" value="1"/>
</dbReference>
<dbReference type="Gene3D" id="1.20.1090.10">
    <property type="entry name" value="Dehydroquinate synthase-like - alpha domain"/>
    <property type="match status" value="1"/>
</dbReference>
<comment type="catalytic activity">
    <reaction evidence="19 20">
        <text>shikimate + NADP(+) = 3-dehydroshikimate + NADPH + H(+)</text>
        <dbReference type="Rhea" id="RHEA:17737"/>
        <dbReference type="ChEBI" id="CHEBI:15378"/>
        <dbReference type="ChEBI" id="CHEBI:16630"/>
        <dbReference type="ChEBI" id="CHEBI:36208"/>
        <dbReference type="ChEBI" id="CHEBI:57783"/>
        <dbReference type="ChEBI" id="CHEBI:58349"/>
        <dbReference type="EC" id="1.1.1.25"/>
    </reaction>
</comment>
<dbReference type="InterPro" id="IPR013792">
    <property type="entry name" value="RNA3'P_cycl/enolpyr_Trfase_a/b"/>
</dbReference>
<feature type="active site" description="For EPSP synthase activity" evidence="19">
    <location>
        <position position="825"/>
    </location>
</feature>
<dbReference type="OrthoDB" id="197068at2759"/>
<evidence type="ECO:0000259" key="23">
    <source>
        <dbReference type="Pfam" id="PF08501"/>
    </source>
</evidence>
<dbReference type="GO" id="GO:0004764">
    <property type="term" value="F:shikimate 3-dehydrogenase (NADP+) activity"/>
    <property type="evidence" value="ECO:0007669"/>
    <property type="project" value="UniProtKB-UniRule"/>
</dbReference>
<dbReference type="GO" id="GO:0008652">
    <property type="term" value="P:amino acid biosynthetic process"/>
    <property type="evidence" value="ECO:0007669"/>
    <property type="project" value="UniProtKB-KW"/>
</dbReference>
<evidence type="ECO:0000259" key="21">
    <source>
        <dbReference type="Pfam" id="PF00275"/>
    </source>
</evidence>
<dbReference type="EC" id="1.1.1.25" evidence="19"/>
<dbReference type="InterPro" id="IPR023193">
    <property type="entry name" value="EPSP_synthase_CS"/>
</dbReference>
<comment type="cofactor">
    <cofactor evidence="19 20">
        <name>Zn(2+)</name>
        <dbReference type="ChEBI" id="CHEBI:29105"/>
    </cofactor>
    <text evidence="19 20">Binds 2 Zn(2+) ions per subunit.</text>
</comment>
<dbReference type="InterPro" id="IPR000623">
    <property type="entry name" value="Shikimate_kinase/TSH1"/>
</dbReference>
<dbReference type="InterPro" id="IPR001986">
    <property type="entry name" value="Enolpyruvate_Tfrase_dom"/>
</dbReference>
<feature type="binding site" evidence="19">
    <location>
        <position position="150"/>
    </location>
    <ligand>
        <name>7-phospho-2-dehydro-3-deoxy-D-arabino-heptonate</name>
        <dbReference type="ChEBI" id="CHEBI:58394"/>
    </ligand>
</feature>
<comment type="subcellular location">
    <subcellularLocation>
        <location evidence="19 20">Cytoplasm</location>
    </subcellularLocation>
</comment>
<comment type="similarity">
    <text evidence="19 20">In the 3rd section; belongs to the shikimate kinase family.</text>
</comment>
<dbReference type="SUPFAM" id="SSF56796">
    <property type="entry name" value="Dehydroquinate synthase-like"/>
    <property type="match status" value="1"/>
</dbReference>
<dbReference type="GO" id="GO:0046872">
    <property type="term" value="F:metal ion binding"/>
    <property type="evidence" value="ECO:0007669"/>
    <property type="project" value="UniProtKB-UniRule"/>
</dbReference>
<evidence type="ECO:0000313" key="26">
    <source>
        <dbReference type="EMBL" id="OAJ43256.1"/>
    </source>
</evidence>
<dbReference type="Pfam" id="PF01761">
    <property type="entry name" value="DHQ_synthase"/>
    <property type="match status" value="1"/>
</dbReference>
<dbReference type="InterPro" id="IPR013708">
    <property type="entry name" value="Shikimate_DH-bd_N"/>
</dbReference>
<dbReference type="GO" id="GO:0005524">
    <property type="term" value="F:ATP binding"/>
    <property type="evidence" value="ECO:0007669"/>
    <property type="project" value="UniProtKB-UniRule"/>
</dbReference>
<dbReference type="InterPro" id="IPR013785">
    <property type="entry name" value="Aldolase_TIM"/>
</dbReference>
<dbReference type="HAMAP" id="MF_00109">
    <property type="entry name" value="Shikimate_kinase"/>
    <property type="match status" value="1"/>
</dbReference>
<keyword evidence="5 19" id="KW-0028">Amino-acid biosynthesis</keyword>
<dbReference type="EMBL" id="DS022309">
    <property type="protein sequence ID" value="OAJ43256.1"/>
    <property type="molecule type" value="Genomic_DNA"/>
</dbReference>
<dbReference type="SUPFAM" id="SSF53223">
    <property type="entry name" value="Aminoacid dehydrogenase-like, N-terminal domain"/>
    <property type="match status" value="1"/>
</dbReference>
<dbReference type="eggNOG" id="KOG0692">
    <property type="taxonomic scope" value="Eukaryota"/>
</dbReference>
<dbReference type="NCBIfam" id="TIGR01356">
    <property type="entry name" value="aroA"/>
    <property type="match status" value="1"/>
</dbReference>
<keyword evidence="15 19" id="KW-0456">Lyase</keyword>
<evidence type="ECO:0000256" key="15">
    <source>
        <dbReference type="ARBA" id="ARBA00023239"/>
    </source>
</evidence>
<sequence>MHKVSILGTESIVVGKGIVGHIAADVVSCIPASTYAIITDENLAKLHLDELLAAFQREIANQTAATASKSRILSVVIPAGEVHKTRDTKASIEDWLLSQACTRDSCLIALGGGVLGDLVGFVAATFMRGVPVVQIPTTLLAMVDSSVGGKTAVDTPNGKNLIGAFHQPRRIFIDIQYLTTLNKREFVNGLAEVIKTAAIWDEKDFQMLENHSDRILGLVGSDSNQDQESMDLVTRLILGSIKVKAHVVTVDEKETGLRGLLNFGHTIGHAIEAIAFPHLLHGECVAIGMVKEAEVSRFLGHLNNVSVGRLVRCLRAYGLPVSLNDPLVSTRCPNKTFPTHRLLDIMRVDKKNQGDKKRIVLLSALGATVEPRASFVADDVIQKIISPAVLVTPSNTKLNVSLAIPGSKSISNRALVMAALGKGVCRLHGLLHSDDVQVMLDALQKLVGISYTWENKGETLVVNGGGGKLRSPQSELYLGNAGTASRFLTTVCTLIKSSAINVESAVLTGNARMKQRPIGPLVDALVDNHCDIQYLGTKGCLPISIKSSPTGLSGGTIHLSASVSSQYVSSILISAPYASSPVTLDLDGDAVVSQPYIDMTIAMMKSFGIHVTRIPGTNKYNIPQGIYTNPTEYMVEADASSATYPLAFAAITGSTVTVTNIGSNSLQGDAMFAIRVLKEMGCSVHQTETTTTVQGPEQLVPLPCIDMETMTDAFMTATVLAAVAQSNGNVDDNTTRITGIANQRVKECDRIAAMIQQLDLFGVCASELPDGIQIHGMDRSKLCHTKPLSGVHCFDDHRIAMSFSILACAVDSKHNTGVVITERECVEKTWPSWWDTLENTLGTKITGVDLPKHMHASKLHTTTESAACFHSSQISQSSILLVGMRGVGKTHMGRAAAKHFGRTFIDMDVYLEQKLLTTIPELIKAQGWEGFRTQELQCLQDILVTYPTGAVIASGGGIVETPDARSALENWSGTVIHIRRDIDEVEAYLGVDTTRPSFGQDVRSVFARRAPLYTECSSAEFVIPTSLNQANAAYWNKVEQSFMQFLHFKLATTKPNVNDKSLDTSYFVSLTFPNVVSAAALVEQVTEGANAIELRVDLLESTKPDFVGSQVAMLRHLSKLPIVYTVRTQSQGGRFPDDKTRDMISLLELGIRLGCEYIDVEFTAPFERFSSITKSKGNSLIIGSYHDCRGVALWTDGHTATRITGTVVSMADKEQSVKRQCREPTPVCMLDIYQDLYAHSDCIKLIGVAHNIADSIAVSTFRNQFVPKLGLAPKPLIALVMGPLGQLSRVLNTYLTPVTHASMPMLAAPGQLTISQIHSIRHLIGMLPKKEYYLFGKPISESMSPVLHNTGFKQLGLPHHYSLLETDSIDRVREVVQQGKLDGTFGGASVTIPLKIDVIQSGIATRICSAAKQIGAVNTLHMQADGEIVGHNTDWIGIKQCIQRHLGVSCSRKVVGIVLGAGGTARAACYALSQISYIQQVRVWNRTVHKAADMAKEFKYVAVEELKDLVPIAEPMEDEQPLYAIVGTIPSTAQDALDLDSLFKDGVGGVVVEMAYRPRQTKLIMAAQHANQKHSSTFACVEGIDVLIEQGYEQFQLWTGCHPPHAVMSEAVYTNYR</sequence>
<dbReference type="HAMAP" id="MF_03143">
    <property type="entry name" value="Pentafunct_AroM"/>
    <property type="match status" value="1"/>
</dbReference>
<evidence type="ECO:0000256" key="1">
    <source>
        <dbReference type="ARBA" id="ARBA00004811"/>
    </source>
</evidence>
<comment type="pathway">
    <text evidence="1 19 20">Metabolic intermediate biosynthesis; chorismate biosynthesis; chorismate from D-erythrose 4-phosphate and phosphoenolpyruvate: step 6/7.</text>
</comment>
<evidence type="ECO:0000256" key="11">
    <source>
        <dbReference type="ARBA" id="ARBA00022840"/>
    </source>
</evidence>
<evidence type="ECO:0000256" key="7">
    <source>
        <dbReference type="ARBA" id="ARBA00022723"/>
    </source>
</evidence>
<dbReference type="PRINTS" id="PR01100">
    <property type="entry name" value="SHIKIMTKNASE"/>
</dbReference>
<feature type="domain" description="3-dehydroquinate synthase N-terminal" evidence="22">
    <location>
        <begin position="75"/>
        <end position="187"/>
    </location>
</feature>
<dbReference type="InterPro" id="IPR041121">
    <property type="entry name" value="SDH_C"/>
</dbReference>
<dbReference type="GO" id="GO:0009073">
    <property type="term" value="P:aromatic amino acid family biosynthetic process"/>
    <property type="evidence" value="ECO:0007669"/>
    <property type="project" value="UniProtKB-UniRule"/>
</dbReference>
<dbReference type="FunFam" id="3.65.10.10:FF:000007">
    <property type="entry name" value="Pentafunctional AROM polypeptide"/>
    <property type="match status" value="1"/>
</dbReference>
<feature type="region of interest" description="Shikimate dehydrogenase" evidence="19">
    <location>
        <begin position="1329"/>
        <end position="1617"/>
    </location>
</feature>
<dbReference type="InterPro" id="IPR046346">
    <property type="entry name" value="Aminoacid_DH-like_N_sf"/>
</dbReference>
<dbReference type="CDD" id="cd01556">
    <property type="entry name" value="EPSP_synthase"/>
    <property type="match status" value="1"/>
</dbReference>
<evidence type="ECO:0000256" key="16">
    <source>
        <dbReference type="ARBA" id="ARBA00023268"/>
    </source>
</evidence>
<feature type="binding site" evidence="19">
    <location>
        <begin position="137"/>
        <end position="138"/>
    </location>
    <ligand>
        <name>NAD(+)</name>
        <dbReference type="ChEBI" id="CHEBI:57540"/>
    </ligand>
</feature>
<dbReference type="VEuPathDB" id="FungiDB:BDEG_26628"/>
<dbReference type="InterPro" id="IPR008289">
    <property type="entry name" value="Pentafunct_AroM"/>
</dbReference>
<comment type="similarity">
    <text evidence="19 20">In the 4th section; belongs to the type-I 3-dehydroquinase family.</text>
</comment>
<dbReference type="InterPro" id="IPR023000">
    <property type="entry name" value="Shikimate_kinase_CS"/>
</dbReference>
<dbReference type="HAMAP" id="MF_00110">
    <property type="entry name" value="DHQ_synthase"/>
    <property type="match status" value="1"/>
</dbReference>
<evidence type="ECO:0000256" key="14">
    <source>
        <dbReference type="ARBA" id="ARBA00023141"/>
    </source>
</evidence>
<feature type="region of interest" description="3-dehydroquinate synthase" evidence="19">
    <location>
        <begin position="1"/>
        <end position="378"/>
    </location>
</feature>
<dbReference type="GO" id="GO:0003866">
    <property type="term" value="F:3-phosphoshikimate 1-carboxyvinyltransferase activity"/>
    <property type="evidence" value="ECO:0007669"/>
    <property type="project" value="UniProtKB-UniRule"/>
</dbReference>
<feature type="binding site" evidence="19">
    <location>
        <begin position="81"/>
        <end position="84"/>
    </location>
    <ligand>
        <name>NAD(+)</name>
        <dbReference type="ChEBI" id="CHEBI:57540"/>
    </ligand>
</feature>
<dbReference type="SUPFAM" id="SSF52540">
    <property type="entry name" value="P-loop containing nucleoside triphosphate hydrolases"/>
    <property type="match status" value="1"/>
</dbReference>
<evidence type="ECO:0000256" key="12">
    <source>
        <dbReference type="ARBA" id="ARBA00022857"/>
    </source>
</evidence>
<dbReference type="EC" id="2.5.1.19" evidence="19"/>
<feature type="binding site" evidence="19">
    <location>
        <position position="188"/>
    </location>
    <ligand>
        <name>NAD(+)</name>
        <dbReference type="ChEBI" id="CHEBI:57540"/>
    </ligand>
</feature>
<evidence type="ECO:0000256" key="3">
    <source>
        <dbReference type="ARBA" id="ARBA00009948"/>
    </source>
</evidence>
<dbReference type="GO" id="GO:0003856">
    <property type="term" value="F:3-dehydroquinate synthase activity"/>
    <property type="evidence" value="ECO:0007669"/>
    <property type="project" value="UniProtKB-UniRule"/>
</dbReference>
<comment type="catalytic activity">
    <reaction evidence="19 20">
        <text>7-phospho-2-dehydro-3-deoxy-D-arabino-heptonate = 3-dehydroquinate + phosphate</text>
        <dbReference type="Rhea" id="RHEA:21968"/>
        <dbReference type="ChEBI" id="CHEBI:32364"/>
        <dbReference type="ChEBI" id="CHEBI:43474"/>
        <dbReference type="ChEBI" id="CHEBI:58394"/>
        <dbReference type="EC" id="4.2.3.4"/>
    </reaction>
</comment>
<keyword evidence="12 19" id="KW-0521">NADP</keyword>
<organism evidence="26 27">
    <name type="scientific">Batrachochytrium dendrobatidis (strain JEL423)</name>
    <dbReference type="NCBI Taxonomy" id="403673"/>
    <lineage>
        <taxon>Eukaryota</taxon>
        <taxon>Fungi</taxon>
        <taxon>Fungi incertae sedis</taxon>
        <taxon>Chytridiomycota</taxon>
        <taxon>Chytridiomycota incertae sedis</taxon>
        <taxon>Chytridiomycetes</taxon>
        <taxon>Rhizophydiales</taxon>
        <taxon>Rhizophydiales incertae sedis</taxon>
        <taxon>Batrachochytrium</taxon>
    </lineage>
</organism>
<feature type="active site" description="Proton acceptor; for 3-dehydroquinate synthase activity" evidence="19">
    <location>
        <position position="269"/>
    </location>
</feature>
<dbReference type="SUPFAM" id="SSF51569">
    <property type="entry name" value="Aldolase"/>
    <property type="match status" value="1"/>
</dbReference>
<dbReference type="Pfam" id="PF18317">
    <property type="entry name" value="SDH_C"/>
    <property type="match status" value="1"/>
</dbReference>
<dbReference type="GO" id="GO:0004765">
    <property type="term" value="F:shikimate kinase activity"/>
    <property type="evidence" value="ECO:0007669"/>
    <property type="project" value="UniProtKB-UniRule"/>
</dbReference>
<dbReference type="GO" id="GO:0003855">
    <property type="term" value="F:3-dehydroquinate dehydratase activity"/>
    <property type="evidence" value="ECO:0007669"/>
    <property type="project" value="UniProtKB-UniRule"/>
</dbReference>
<comment type="catalytic activity">
    <reaction evidence="18 19 20">
        <text>shikimate + ATP = 3-phosphoshikimate + ADP + H(+)</text>
        <dbReference type="Rhea" id="RHEA:13121"/>
        <dbReference type="ChEBI" id="CHEBI:15378"/>
        <dbReference type="ChEBI" id="CHEBI:30616"/>
        <dbReference type="ChEBI" id="CHEBI:36208"/>
        <dbReference type="ChEBI" id="CHEBI:145989"/>
        <dbReference type="ChEBI" id="CHEBI:456216"/>
        <dbReference type="EC" id="2.7.1.71"/>
    </reaction>
</comment>
<evidence type="ECO:0000256" key="4">
    <source>
        <dbReference type="ARBA" id="ARBA00022490"/>
    </source>
</evidence>
<dbReference type="CDD" id="cd01065">
    <property type="entry name" value="NAD_bind_Shikimate_DH"/>
    <property type="match status" value="1"/>
</dbReference>
<evidence type="ECO:0000256" key="13">
    <source>
        <dbReference type="ARBA" id="ARBA00023002"/>
    </source>
</evidence>
<dbReference type="PANTHER" id="PTHR21090:SF5">
    <property type="entry name" value="PENTAFUNCTIONAL AROM POLYPEPTIDE"/>
    <property type="match status" value="1"/>
</dbReference>
<dbReference type="Pfam" id="PF24621">
    <property type="entry name" value="DHQS_C"/>
    <property type="match status" value="1"/>
</dbReference>
<comment type="subunit">
    <text evidence="19 20">Homodimer.</text>
</comment>
<evidence type="ECO:0000256" key="17">
    <source>
        <dbReference type="ARBA" id="ARBA00044633"/>
    </source>
</evidence>
<feature type="binding site" evidence="19">
    <location>
        <position position="265"/>
    </location>
    <ligand>
        <name>7-phospho-2-dehydro-3-deoxy-D-arabino-heptonate</name>
        <dbReference type="ChEBI" id="CHEBI:58394"/>
    </ligand>
</feature>
<gene>
    <name evidence="26" type="ORF">BDEG_26628</name>
</gene>
<dbReference type="FunFam" id="3.40.50.300:FF:001256">
    <property type="entry name" value="Pentafunctional AROM polypeptide"/>
    <property type="match status" value="1"/>
</dbReference>
<feature type="binding site" evidence="19">
    <location>
        <position position="281"/>
    </location>
    <ligand>
        <name>7-phospho-2-dehydro-3-deoxy-D-arabino-heptonate</name>
        <dbReference type="ChEBI" id="CHEBI:58394"/>
    </ligand>
</feature>
<feature type="active site" description="Schiff-base intermediate with substrate; for 3-dehydroquinate dehydratase activity" evidence="19">
    <location>
        <position position="1244"/>
    </location>
</feature>
<dbReference type="NCBIfam" id="TIGR01357">
    <property type="entry name" value="aroB"/>
    <property type="match status" value="1"/>
</dbReference>
<feature type="binding site" evidence="19">
    <location>
        <position position="265"/>
    </location>
    <ligand>
        <name>Zn(2+)</name>
        <dbReference type="ChEBI" id="CHEBI:29105"/>
        <note>catalytic</note>
    </ligand>
</feature>
<evidence type="ECO:0000256" key="8">
    <source>
        <dbReference type="ARBA" id="ARBA00022741"/>
    </source>
</evidence>
<dbReference type="GO" id="GO:0009423">
    <property type="term" value="P:chorismate biosynthetic process"/>
    <property type="evidence" value="ECO:0007669"/>
    <property type="project" value="UniProtKB-UniRule"/>
</dbReference>
<evidence type="ECO:0000256" key="18">
    <source>
        <dbReference type="ARBA" id="ARBA00048567"/>
    </source>
</evidence>
<dbReference type="InterPro" id="IPR006264">
    <property type="entry name" value="EPSP_synthase"/>
</dbReference>
<comment type="pathway">
    <text evidence="19 20">Metabolic intermediate biosynthesis; chorismate biosynthesis; chorismate from D-erythrose 4-phosphate and phosphoenolpyruvate: step 4/7.</text>
</comment>
<dbReference type="FunFam" id="1.20.1090.10:FF:000007">
    <property type="entry name" value="Pentafunctional AROM polypeptide"/>
    <property type="match status" value="1"/>
</dbReference>
<keyword evidence="4 19" id="KW-0963">Cytoplasm</keyword>
<evidence type="ECO:0000256" key="2">
    <source>
        <dbReference type="ARBA" id="ARBA00004842"/>
    </source>
</evidence>
<dbReference type="Pfam" id="PF00275">
    <property type="entry name" value="EPSP_synthase"/>
    <property type="match status" value="1"/>
</dbReference>
<dbReference type="STRING" id="403673.A0A177WTW3"/>
<feature type="domain" description="Shikimate dehydrogenase substrate binding N-terminal" evidence="23">
    <location>
        <begin position="1334"/>
        <end position="1420"/>
    </location>
</feature>
<reference evidence="26 27" key="1">
    <citation type="submission" date="2006-10" db="EMBL/GenBank/DDBJ databases">
        <title>The Genome Sequence of Batrachochytrium dendrobatidis JEL423.</title>
        <authorList>
            <consortium name="The Broad Institute Genome Sequencing Platform"/>
            <person name="Birren B."/>
            <person name="Lander E."/>
            <person name="Galagan J."/>
            <person name="Cuomo C."/>
            <person name="Devon K."/>
            <person name="Jaffe D."/>
            <person name="Butler J."/>
            <person name="Alvarez P."/>
            <person name="Gnerre S."/>
            <person name="Grabherr M."/>
            <person name="Kleber M."/>
            <person name="Mauceli E."/>
            <person name="Brockman W."/>
            <person name="Young S."/>
            <person name="LaButti K."/>
            <person name="Sykes S."/>
            <person name="DeCaprio D."/>
            <person name="Crawford M."/>
            <person name="Koehrsen M."/>
            <person name="Engels R."/>
            <person name="Montgomery P."/>
            <person name="Pearson M."/>
            <person name="Howarth C."/>
            <person name="Larson L."/>
            <person name="White J."/>
            <person name="O'Leary S."/>
            <person name="Kodira C."/>
            <person name="Zeng Q."/>
            <person name="Yandava C."/>
            <person name="Alvarado L."/>
            <person name="Longcore J."/>
            <person name="James T."/>
        </authorList>
    </citation>
    <scope>NUCLEOTIDE SEQUENCE [LARGE SCALE GENOMIC DNA]</scope>
    <source>
        <strain evidence="26 27">JEL423</strain>
    </source>
</reference>
<dbReference type="Gene3D" id="3.40.50.300">
    <property type="entry name" value="P-loop containing nucleotide triphosphate hydrolases"/>
    <property type="match status" value="1"/>
</dbReference>
<evidence type="ECO:0000256" key="19">
    <source>
        <dbReference type="HAMAP-Rule" id="MF_03143"/>
    </source>
</evidence>
<dbReference type="UniPathway" id="UPA00053">
    <property type="reaction ID" value="UER00085"/>
</dbReference>
<comment type="function">
    <text evidence="19 20">The AROM polypeptide catalyzes 5 consecutive enzymatic reactions in prechorismate polyaromatic amino acid biosynthesis.</text>
</comment>
<comment type="similarity">
    <text evidence="3">Belongs to the EPSP synthase family.</text>
</comment>
<feature type="binding site" evidence="19">
    <location>
        <position position="160"/>
    </location>
    <ligand>
        <name>7-phospho-2-dehydro-3-deoxy-D-arabino-heptonate</name>
        <dbReference type="ChEBI" id="CHEBI:58394"/>
    </ligand>
</feature>
<comment type="caution">
    <text evidence="19">Lacks conserved residue(s) required for the propagation of feature annotation.</text>
</comment>
<dbReference type="Gene3D" id="3.40.50.10860">
    <property type="entry name" value="Leucine Dehydrogenase, chain A, domain 1"/>
    <property type="match status" value="1"/>
</dbReference>
<dbReference type="InterPro" id="IPR056179">
    <property type="entry name" value="DHQS_C"/>
</dbReference>
<dbReference type="Gene3D" id="3.20.20.70">
    <property type="entry name" value="Aldolase class I"/>
    <property type="match status" value="1"/>
</dbReference>
<evidence type="ECO:0000259" key="25">
    <source>
        <dbReference type="Pfam" id="PF24621"/>
    </source>
</evidence>
<dbReference type="EC" id="4.2.3.4" evidence="19"/>
<dbReference type="EC" id="2.7.1.71" evidence="19"/>
<comment type="pathway">
    <text evidence="19 20">Metabolic intermediate biosynthesis; chorismate biosynthesis; chorismate from D-erythrose 4-phosphate and phosphoenolpyruvate: step 3/7.</text>
</comment>
<dbReference type="Pfam" id="PF08501">
    <property type="entry name" value="Shikimate_dh_N"/>
    <property type="match status" value="1"/>
</dbReference>
<feature type="domain" description="SDH C-terminal" evidence="24">
    <location>
        <begin position="1583"/>
        <end position="1612"/>
    </location>
</feature>
<keyword evidence="9 19" id="KW-0418">Kinase</keyword>
<feature type="binding site" evidence="19">
    <location>
        <position position="117"/>
    </location>
    <ligand>
        <name>NAD(+)</name>
        <dbReference type="ChEBI" id="CHEBI:57540"/>
    </ligand>
</feature>
<dbReference type="GO" id="GO:0005737">
    <property type="term" value="C:cytoplasm"/>
    <property type="evidence" value="ECO:0007669"/>
    <property type="project" value="UniProtKB-SubCell"/>
</dbReference>
<dbReference type="Gene3D" id="3.65.10.10">
    <property type="entry name" value="Enolpyruvate transferase domain"/>
    <property type="match status" value="2"/>
</dbReference>
<comment type="similarity">
    <text evidence="19 20">In the C-terminal section; belongs to the shikimate dehydrogenase family.</text>
</comment>
<dbReference type="CDD" id="cd08195">
    <property type="entry name" value="DHQS"/>
    <property type="match status" value="1"/>
</dbReference>
<dbReference type="InterPro" id="IPR031322">
    <property type="entry name" value="Shikimate/glucono_kinase"/>
</dbReference>
<comment type="similarity">
    <text evidence="20">In the N-terminal section; belongs to the dehydroquinate synthase family.</text>
</comment>
<evidence type="ECO:0000256" key="9">
    <source>
        <dbReference type="ARBA" id="ARBA00022777"/>
    </source>
</evidence>
<dbReference type="Pfam" id="PF01487">
    <property type="entry name" value="DHquinase_I"/>
    <property type="match status" value="2"/>
</dbReference>
<comment type="pathway">
    <text evidence="2 19 20">Metabolic intermediate biosynthesis; chorismate biosynthesis; chorismate from D-erythrose 4-phosphate and phosphoenolpyruvate: step 5/7.</text>
</comment>
<dbReference type="InterPro" id="IPR016037">
    <property type="entry name" value="DHQ_synth_AroB"/>
</dbReference>
<comment type="catalytic activity">
    <reaction evidence="19 20">
        <text>3-dehydroquinate = 3-dehydroshikimate + H2O</text>
        <dbReference type="Rhea" id="RHEA:21096"/>
        <dbReference type="ChEBI" id="CHEBI:15377"/>
        <dbReference type="ChEBI" id="CHEBI:16630"/>
        <dbReference type="ChEBI" id="CHEBI:32364"/>
        <dbReference type="EC" id="4.2.1.10"/>
    </reaction>
</comment>
<feature type="active site" description="Proton acceptor; for 3-dehydroquinate synthase activity" evidence="19">
    <location>
        <position position="254"/>
    </location>
</feature>
<evidence type="ECO:0000256" key="5">
    <source>
        <dbReference type="ARBA" id="ARBA00022605"/>
    </source>
</evidence>
<dbReference type="InterPro" id="IPR036968">
    <property type="entry name" value="Enolpyruvate_Tfrase_sf"/>
</dbReference>
<keyword evidence="14 19" id="KW-0057">Aromatic amino acid biosynthesis</keyword>
<dbReference type="FunFam" id="3.40.50.1970:FF:000007">
    <property type="entry name" value="Pentafunctional AROM polypeptide"/>
    <property type="match status" value="1"/>
</dbReference>
<dbReference type="HAMAP" id="MF_00210">
    <property type="entry name" value="EPSP_synth"/>
    <property type="match status" value="1"/>
</dbReference>
<dbReference type="InterPro" id="IPR036291">
    <property type="entry name" value="NAD(P)-bd_dom_sf"/>
</dbReference>
<dbReference type="PROSITE" id="PS00104">
    <property type="entry name" value="EPSP_SYNTHASE_1"/>
    <property type="match status" value="1"/>
</dbReference>
<feature type="domain" description="Enolpyruvate transferase" evidence="21">
    <location>
        <begin position="396"/>
        <end position="837"/>
    </location>
</feature>
<keyword evidence="7 19" id="KW-0479">Metal-binding</keyword>
<dbReference type="PROSITE" id="PS00885">
    <property type="entry name" value="EPSP_SYNTHASE_2"/>
    <property type="match status" value="1"/>
</dbReference>
<keyword evidence="11 19" id="KW-0067">ATP-binding</keyword>
<feature type="binding site" evidence="19">
    <location>
        <position position="350"/>
    </location>
    <ligand>
        <name>7-phospho-2-dehydro-3-deoxy-D-arabino-heptonate</name>
        <dbReference type="ChEBI" id="CHEBI:58394"/>
    </ligand>
</feature>
<dbReference type="Pfam" id="PF01202">
    <property type="entry name" value="SKI"/>
    <property type="match status" value="1"/>
</dbReference>
<dbReference type="PANTHER" id="PTHR21090">
    <property type="entry name" value="AROM/DEHYDROQUINATE SYNTHASE"/>
    <property type="match status" value="1"/>
</dbReference>
<feature type="binding site" evidence="19">
    <location>
        <position position="192"/>
    </location>
    <ligand>
        <name>Zn(2+)</name>
        <dbReference type="ChEBI" id="CHEBI:29105"/>
        <note>catalytic</note>
    </ligand>
</feature>
<feature type="active site" description="Proton acceptor; for 3-dehydroquinate dehydratase activity" evidence="19">
    <location>
        <position position="1186"/>
    </location>
</feature>
<keyword evidence="16 19" id="KW-0511">Multifunctional enzyme</keyword>
<proteinExistence type="inferred from homology"/>
<evidence type="ECO:0000256" key="6">
    <source>
        <dbReference type="ARBA" id="ARBA00022679"/>
    </source>
</evidence>
<comment type="catalytic activity">
    <reaction evidence="17">
        <text>3-phosphoshikimate + phosphoenolpyruvate = 5-O-(1-carboxyvinyl)-3-phosphoshikimate + phosphate</text>
        <dbReference type="Rhea" id="RHEA:21256"/>
        <dbReference type="ChEBI" id="CHEBI:43474"/>
        <dbReference type="ChEBI" id="CHEBI:57701"/>
        <dbReference type="ChEBI" id="CHEBI:58702"/>
        <dbReference type="ChEBI" id="CHEBI:145989"/>
        <dbReference type="EC" id="2.5.1.19"/>
    </reaction>
    <physiologicalReaction direction="left-to-right" evidence="17">
        <dbReference type="Rhea" id="RHEA:21257"/>
    </physiologicalReaction>
</comment>
<comment type="pathway">
    <text evidence="19 20">Metabolic intermediate biosynthesis; chorismate biosynthesis; chorismate from D-erythrose 4-phosphate and phosphoenolpyruvate: step 2/7.</text>
</comment>
<evidence type="ECO:0000259" key="24">
    <source>
        <dbReference type="Pfam" id="PF18317"/>
    </source>
</evidence>
<comment type="similarity">
    <text evidence="19">In the N-terminal section; belongs to the sugar phosphate cyclases superfamily. Dehydroquinate synthase family.</text>
</comment>
<keyword evidence="13 19" id="KW-0560">Oxidoreductase</keyword>
<dbReference type="Gene3D" id="3.40.50.720">
    <property type="entry name" value="NAD(P)-binding Rossmann-like Domain"/>
    <property type="match status" value="1"/>
</dbReference>
<keyword evidence="6 19" id="KW-0808">Transferase</keyword>
<evidence type="ECO:0000256" key="10">
    <source>
        <dbReference type="ARBA" id="ARBA00022833"/>
    </source>
</evidence>